<sequence>MPHRDVEHIRRPISHHVAQQGALHTTRLQHLLPSSPESREMKRLQLSSLLAFLLCTTAHPSHAETSCTLKYTPREEQAQTVILSPSPSLPAQSSNPIANNFVSLSIAIHWFQDYTRQGTDASQPNTFTRNLLNSLAESSGGIAPQIRIGGTSADRTTYVTREEQEETIKTVSGSNGIPINVTINPLWFERCFEDATFPPTTKFVFDVPLVRNDSGAVNNTVRGAGWALQAIGKDRFQAFEIGNEEDLYTDQGVVPRNWTVADYVGRWREFSGAIYDSVIKNSEIGKDGEKNWFQGLVFSGLGANKPDWTTATAFNAEINQDGFVRSVSLHNYPAGSAPWVTLGRTFMNHAAIVGNISQVGDDIAFLASSTQTQGIDFVLGETNSDFVNLGMDQFEGVLGSALWGIDYLLYAAFSNVKRVNLHQGTTFGYSAWQPVPVDGVQPKVRPPWYALKFAAEAIGSHNGPIQIATLTSPSQEKMSGYALYDSGKLARLAIINFEEWNRTTPYPRPNTTFSVRGLPIKGATGRRLTAPGGASADTDVTFGGVRWNFSSNGLPEDVEGVPGEIKLDVGQDGVVDVVVGASEAMLVTLDL</sequence>
<dbReference type="Pfam" id="PF16862">
    <property type="entry name" value="Glyco_hydro_79C"/>
    <property type="match status" value="1"/>
</dbReference>
<dbReference type="Gene3D" id="3.20.20.80">
    <property type="entry name" value="Glycosidases"/>
    <property type="match status" value="1"/>
</dbReference>
<comment type="caution">
    <text evidence="2">The sequence shown here is derived from an EMBL/GenBank/DDBJ whole genome shotgun (WGS) entry which is preliminary data.</text>
</comment>
<dbReference type="InterPro" id="IPR013780">
    <property type="entry name" value="Glyco_hydro_b"/>
</dbReference>
<dbReference type="PANTHER" id="PTHR36183">
    <property type="entry name" value="BETA-GLUCURONIDASE"/>
    <property type="match status" value="1"/>
</dbReference>
<gene>
    <name evidence="2" type="ORF">V5O48_000385</name>
</gene>
<dbReference type="InterPro" id="IPR017853">
    <property type="entry name" value="GH"/>
</dbReference>
<evidence type="ECO:0000313" key="3">
    <source>
        <dbReference type="Proteomes" id="UP001465976"/>
    </source>
</evidence>
<dbReference type="EMBL" id="JBAHYK010000006">
    <property type="protein sequence ID" value="KAL0581680.1"/>
    <property type="molecule type" value="Genomic_DNA"/>
</dbReference>
<keyword evidence="3" id="KW-1185">Reference proteome</keyword>
<evidence type="ECO:0000313" key="2">
    <source>
        <dbReference type="EMBL" id="KAL0581680.1"/>
    </source>
</evidence>
<dbReference type="Proteomes" id="UP001465976">
    <property type="component" value="Unassembled WGS sequence"/>
</dbReference>
<reference evidence="2 3" key="1">
    <citation type="submission" date="2024-02" db="EMBL/GenBank/DDBJ databases">
        <title>A draft genome for the cacao thread blight pathogen Marasmius crinis-equi.</title>
        <authorList>
            <person name="Cohen S.P."/>
            <person name="Baruah I.K."/>
            <person name="Amoako-Attah I."/>
            <person name="Bukari Y."/>
            <person name="Meinhardt L.W."/>
            <person name="Bailey B.A."/>
        </authorList>
    </citation>
    <scope>NUCLEOTIDE SEQUENCE [LARGE SCALE GENOMIC DNA]</scope>
    <source>
        <strain evidence="2 3">GH-76</strain>
    </source>
</reference>
<dbReference type="PANTHER" id="PTHR36183:SF2">
    <property type="entry name" value="BETA-GLUCURONIDASE C-TERMINAL DOMAIN-CONTAINING PROTEIN"/>
    <property type="match status" value="1"/>
</dbReference>
<feature type="domain" description="Beta-glucuronidase C-terminal" evidence="1">
    <location>
        <begin position="480"/>
        <end position="586"/>
    </location>
</feature>
<protein>
    <recommendedName>
        <fullName evidence="1">Beta-glucuronidase C-terminal domain-containing protein</fullName>
    </recommendedName>
</protein>
<organism evidence="2 3">
    <name type="scientific">Marasmius crinis-equi</name>
    <dbReference type="NCBI Taxonomy" id="585013"/>
    <lineage>
        <taxon>Eukaryota</taxon>
        <taxon>Fungi</taxon>
        <taxon>Dikarya</taxon>
        <taxon>Basidiomycota</taxon>
        <taxon>Agaricomycotina</taxon>
        <taxon>Agaricomycetes</taxon>
        <taxon>Agaricomycetidae</taxon>
        <taxon>Agaricales</taxon>
        <taxon>Marasmiineae</taxon>
        <taxon>Marasmiaceae</taxon>
        <taxon>Marasmius</taxon>
    </lineage>
</organism>
<name>A0ABR3G267_9AGAR</name>
<dbReference type="SUPFAM" id="SSF51445">
    <property type="entry name" value="(Trans)glycosidases"/>
    <property type="match status" value="1"/>
</dbReference>
<proteinExistence type="predicted"/>
<accession>A0ABR3G267</accession>
<evidence type="ECO:0000259" key="1">
    <source>
        <dbReference type="Pfam" id="PF16862"/>
    </source>
</evidence>
<dbReference type="InterPro" id="IPR052974">
    <property type="entry name" value="GH79_Enzymes"/>
</dbReference>
<dbReference type="InterPro" id="IPR031728">
    <property type="entry name" value="GlcAase_C"/>
</dbReference>
<dbReference type="Gene3D" id="2.60.40.1180">
    <property type="entry name" value="Golgi alpha-mannosidase II"/>
    <property type="match status" value="1"/>
</dbReference>